<keyword evidence="4" id="KW-1185">Reference proteome</keyword>
<dbReference type="InterPro" id="IPR025398">
    <property type="entry name" value="DUF4371"/>
</dbReference>
<gene>
    <name evidence="3" type="ORF">ALC57_00986</name>
</gene>
<dbReference type="GO" id="GO:0046983">
    <property type="term" value="F:protein dimerization activity"/>
    <property type="evidence" value="ECO:0007669"/>
    <property type="project" value="InterPro"/>
</dbReference>
<dbReference type="Pfam" id="PF14291">
    <property type="entry name" value="DUF4371"/>
    <property type="match status" value="1"/>
</dbReference>
<evidence type="ECO:0000313" key="3">
    <source>
        <dbReference type="EMBL" id="KYN29561.1"/>
    </source>
</evidence>
<feature type="non-terminal residue" evidence="3">
    <location>
        <position position="1"/>
    </location>
</feature>
<sequence>DPATWQRPYSHSLIAILVERGPEQGTDTDYLKSMDNEGRRFSTKWLYKTMPNGETVKRDWLTYSRHKGSVFYFSCLLFGKYNLRPPKLSDPDRGFSNWKKLNPKINEHENSQEHRNSYIHWKELERRLNSGHVITSELEKNIQSEKNKWRKILKAVINAILYCAENNLALRGSSNDIDDSNCGVFLKTIKLIAKHDPEIRCHVEAIKIPGRHISYFSNIIQNEVISLLAHEVKKIIISEIHKAKYFSISFDCTPDTAHKEQMTQIIRYVKVTQNEKCSIEERFIDFIETKQKTDEGLAQDILNKLQADNLDIQNCRAQCYDNGANMAGKYKGVQARIIEVNKLAYFIPCSSHSLNLVGVHAASVSPEMMTFFGIVQSLFVFFSSSPDRWDILMSHVTVSLKKHCDSRWSSKKQAISAVYKELPNIFKALEDLTQIRKNEETYSGAKNFLKQIKNFHFICSLVVWNNILEEIDNVDVLLQKKTITVSIASKLIESLKNIINTIRNEKFPNFLQESIDLAKSLDIDPVFKESRKRKTKKQFDYEASDESANLNEKFRVAYLEAIDTIIEQLNWRFEKLRKVSEDFEFLSGSNIVSMDENILSKFCMDLVDKYAADLNGPEFLSEVLSAKKLFPPLNENFKEMDHLEILQLIHDFDLIPNYKNMETAYRIYLTIPVTSASAERSFSKLKLVKNYLRSAMGQERLSNLSILAIEYEITQLLNLEKIIDNFASLKARKVKLT</sequence>
<dbReference type="Proteomes" id="UP000078492">
    <property type="component" value="Unassembled WGS sequence"/>
</dbReference>
<dbReference type="Pfam" id="PF05699">
    <property type="entry name" value="Dimer_Tnp_hAT"/>
    <property type="match status" value="1"/>
</dbReference>
<organism evidence="3 4">
    <name type="scientific">Trachymyrmex cornetzi</name>
    <dbReference type="NCBI Taxonomy" id="471704"/>
    <lineage>
        <taxon>Eukaryota</taxon>
        <taxon>Metazoa</taxon>
        <taxon>Ecdysozoa</taxon>
        <taxon>Arthropoda</taxon>
        <taxon>Hexapoda</taxon>
        <taxon>Insecta</taxon>
        <taxon>Pterygota</taxon>
        <taxon>Neoptera</taxon>
        <taxon>Endopterygota</taxon>
        <taxon>Hymenoptera</taxon>
        <taxon>Apocrita</taxon>
        <taxon>Aculeata</taxon>
        <taxon>Formicoidea</taxon>
        <taxon>Formicidae</taxon>
        <taxon>Myrmicinae</taxon>
        <taxon>Trachymyrmex</taxon>
    </lineage>
</organism>
<dbReference type="STRING" id="471704.A0A151JR63"/>
<proteinExistence type="predicted"/>
<protein>
    <submittedName>
        <fullName evidence="3">Zinc finger MYM-type protein 1</fullName>
    </submittedName>
</protein>
<dbReference type="InterPro" id="IPR012337">
    <property type="entry name" value="RNaseH-like_sf"/>
</dbReference>
<evidence type="ECO:0000313" key="4">
    <source>
        <dbReference type="Proteomes" id="UP000078492"/>
    </source>
</evidence>
<accession>A0A151JR63</accession>
<dbReference type="SUPFAM" id="SSF53098">
    <property type="entry name" value="Ribonuclease H-like"/>
    <property type="match status" value="1"/>
</dbReference>
<name>A0A151JR63_9HYME</name>
<dbReference type="EMBL" id="KQ978627">
    <property type="protein sequence ID" value="KYN29561.1"/>
    <property type="molecule type" value="Genomic_DNA"/>
</dbReference>
<feature type="domain" description="HAT C-terminal dimerisation" evidence="1">
    <location>
        <begin position="634"/>
        <end position="712"/>
    </location>
</feature>
<evidence type="ECO:0000259" key="2">
    <source>
        <dbReference type="Pfam" id="PF14291"/>
    </source>
</evidence>
<dbReference type="InterPro" id="IPR008906">
    <property type="entry name" value="HATC_C_dom"/>
</dbReference>
<evidence type="ECO:0000259" key="1">
    <source>
        <dbReference type="Pfam" id="PF05699"/>
    </source>
</evidence>
<dbReference type="PANTHER" id="PTHR45749">
    <property type="match status" value="1"/>
</dbReference>
<dbReference type="AlphaFoldDB" id="A0A151JR63"/>
<dbReference type="PANTHER" id="PTHR45749:SF35">
    <property type="entry name" value="AC-LIKE TRANSPOSASE-RELATED"/>
    <property type="match status" value="1"/>
</dbReference>
<feature type="domain" description="DUF4371" evidence="2">
    <location>
        <begin position="94"/>
        <end position="332"/>
    </location>
</feature>
<reference evidence="3 4" key="1">
    <citation type="submission" date="2015-09" db="EMBL/GenBank/DDBJ databases">
        <title>Trachymyrmex cornetzi WGS genome.</title>
        <authorList>
            <person name="Nygaard S."/>
            <person name="Hu H."/>
            <person name="Boomsma J."/>
            <person name="Zhang G."/>
        </authorList>
    </citation>
    <scope>NUCLEOTIDE SEQUENCE [LARGE SCALE GENOMIC DNA]</scope>
    <source>
        <strain evidence="3">Tcor2-1</strain>
        <tissue evidence="3">Whole body</tissue>
    </source>
</reference>